<evidence type="ECO:0000313" key="12">
    <source>
        <dbReference type="Proteomes" id="UP000676325"/>
    </source>
</evidence>
<feature type="region of interest" description="Disordered" evidence="10">
    <location>
        <begin position="1"/>
        <end position="63"/>
    </location>
</feature>
<reference evidence="11" key="1">
    <citation type="submission" date="2021-04" db="EMBL/GenBank/DDBJ databases">
        <title>Genome based classification of Actinospica acidithermotolerans sp. nov., an actinobacterium isolated from an Indonesian hot spring.</title>
        <authorList>
            <person name="Kusuma A.B."/>
            <person name="Putra K.E."/>
            <person name="Nafisah S."/>
            <person name="Loh J."/>
            <person name="Nouioui I."/>
            <person name="Goodfellow M."/>
        </authorList>
    </citation>
    <scope>NUCLEOTIDE SEQUENCE</scope>
    <source>
        <strain evidence="11">MGRD01-02</strain>
    </source>
</reference>
<evidence type="ECO:0000256" key="3">
    <source>
        <dbReference type="ARBA" id="ARBA00022475"/>
    </source>
</evidence>
<dbReference type="GO" id="GO:0009306">
    <property type="term" value="P:protein secretion"/>
    <property type="evidence" value="ECO:0007669"/>
    <property type="project" value="UniProtKB-UniRule"/>
</dbReference>
<evidence type="ECO:0000256" key="4">
    <source>
        <dbReference type="ARBA" id="ARBA00022692"/>
    </source>
</evidence>
<dbReference type="Gene3D" id="1.20.5.1030">
    <property type="entry name" value="Preprotein translocase secy subunit"/>
    <property type="match status" value="1"/>
</dbReference>
<comment type="subunit">
    <text evidence="9">Component of the Sec protein translocase complex. Heterotrimer consisting of SecY, SecE and SecG subunits. The heterotrimers can form oligomers, although 1 heterotrimer is thought to be able to translocate proteins. Interacts with the ribosome. Interacts with SecDF, and other proteins may be involved. Interacts with SecA.</text>
</comment>
<evidence type="ECO:0000256" key="6">
    <source>
        <dbReference type="ARBA" id="ARBA00022989"/>
    </source>
</evidence>
<sequence length="121" mass="13478">MDGVSDEEEFEDSEEFDEDSDVVEDEVRAKKPSRAERKAAKRRAQRDKAAGKTAPKAPRKKRTSPALFVRQILAELRKVVWPTRGELLTYTSVVIVFVVAIIGIVALFDYGITHAVSAVFG</sequence>
<dbReference type="AlphaFoldDB" id="A0A941IJ49"/>
<dbReference type="PROSITE" id="PS01067">
    <property type="entry name" value="SECE_SEC61G"/>
    <property type="match status" value="1"/>
</dbReference>
<dbReference type="PANTHER" id="PTHR33910">
    <property type="entry name" value="PROTEIN TRANSLOCASE SUBUNIT SECE"/>
    <property type="match status" value="1"/>
</dbReference>
<dbReference type="InterPro" id="IPR005807">
    <property type="entry name" value="SecE_bac"/>
</dbReference>
<feature type="transmembrane region" description="Helical" evidence="9">
    <location>
        <begin position="87"/>
        <end position="108"/>
    </location>
</feature>
<dbReference type="NCBIfam" id="TIGR00964">
    <property type="entry name" value="secE_bact"/>
    <property type="match status" value="1"/>
</dbReference>
<dbReference type="GO" id="GO:0043952">
    <property type="term" value="P:protein transport by the Sec complex"/>
    <property type="evidence" value="ECO:0007669"/>
    <property type="project" value="UniProtKB-UniRule"/>
</dbReference>
<keyword evidence="6 9" id="KW-1133">Transmembrane helix</keyword>
<comment type="subcellular location">
    <subcellularLocation>
        <location evidence="9">Cell membrane</location>
        <topology evidence="9">Single-pass membrane protein</topology>
    </subcellularLocation>
    <subcellularLocation>
        <location evidence="1">Membrane</location>
    </subcellularLocation>
</comment>
<dbReference type="GO" id="GO:0065002">
    <property type="term" value="P:intracellular protein transmembrane transport"/>
    <property type="evidence" value="ECO:0007669"/>
    <property type="project" value="UniProtKB-UniRule"/>
</dbReference>
<evidence type="ECO:0000256" key="5">
    <source>
        <dbReference type="ARBA" id="ARBA00022927"/>
    </source>
</evidence>
<gene>
    <name evidence="9 11" type="primary">secE</name>
    <name evidence="11" type="ORF">KDK95_03705</name>
</gene>
<name>A0A941IJ49_9ACTN</name>
<keyword evidence="12" id="KW-1185">Reference proteome</keyword>
<evidence type="ECO:0000256" key="1">
    <source>
        <dbReference type="ARBA" id="ARBA00004370"/>
    </source>
</evidence>
<proteinExistence type="inferred from homology"/>
<dbReference type="PANTHER" id="PTHR33910:SF1">
    <property type="entry name" value="PROTEIN TRANSLOCASE SUBUNIT SECE"/>
    <property type="match status" value="1"/>
</dbReference>
<evidence type="ECO:0000256" key="2">
    <source>
        <dbReference type="ARBA" id="ARBA00022448"/>
    </source>
</evidence>
<dbReference type="GO" id="GO:0006605">
    <property type="term" value="P:protein targeting"/>
    <property type="evidence" value="ECO:0007669"/>
    <property type="project" value="UniProtKB-UniRule"/>
</dbReference>
<organism evidence="11 12">
    <name type="scientific">Actinospica acidithermotolerans</name>
    <dbReference type="NCBI Taxonomy" id="2828514"/>
    <lineage>
        <taxon>Bacteria</taxon>
        <taxon>Bacillati</taxon>
        <taxon>Actinomycetota</taxon>
        <taxon>Actinomycetes</taxon>
        <taxon>Catenulisporales</taxon>
        <taxon>Actinospicaceae</taxon>
        <taxon>Actinospica</taxon>
    </lineage>
</organism>
<dbReference type="EMBL" id="JAGSOH010000005">
    <property type="protein sequence ID" value="MBR7825401.1"/>
    <property type="molecule type" value="Genomic_DNA"/>
</dbReference>
<evidence type="ECO:0000256" key="10">
    <source>
        <dbReference type="SAM" id="MobiDB-lite"/>
    </source>
</evidence>
<keyword evidence="8 9" id="KW-0472">Membrane</keyword>
<keyword evidence="3 9" id="KW-1003">Cell membrane</keyword>
<evidence type="ECO:0000256" key="7">
    <source>
        <dbReference type="ARBA" id="ARBA00023010"/>
    </source>
</evidence>
<comment type="caution">
    <text evidence="11">The sequence shown here is derived from an EMBL/GenBank/DDBJ whole genome shotgun (WGS) entry which is preliminary data.</text>
</comment>
<accession>A0A941IJ49</accession>
<dbReference type="InterPro" id="IPR001901">
    <property type="entry name" value="Translocase_SecE/Sec61-g"/>
</dbReference>
<evidence type="ECO:0000256" key="9">
    <source>
        <dbReference type="HAMAP-Rule" id="MF_00422"/>
    </source>
</evidence>
<dbReference type="GO" id="GO:0008320">
    <property type="term" value="F:protein transmembrane transporter activity"/>
    <property type="evidence" value="ECO:0007669"/>
    <property type="project" value="UniProtKB-UniRule"/>
</dbReference>
<dbReference type="HAMAP" id="MF_00422">
    <property type="entry name" value="SecE"/>
    <property type="match status" value="1"/>
</dbReference>
<feature type="compositionally biased region" description="Basic and acidic residues" evidence="10">
    <location>
        <begin position="25"/>
        <end position="38"/>
    </location>
</feature>
<dbReference type="Pfam" id="PF00584">
    <property type="entry name" value="SecE"/>
    <property type="match status" value="1"/>
</dbReference>
<feature type="compositionally biased region" description="Acidic residues" evidence="10">
    <location>
        <begin position="1"/>
        <end position="24"/>
    </location>
</feature>
<keyword evidence="2 9" id="KW-0813">Transport</keyword>
<evidence type="ECO:0000256" key="8">
    <source>
        <dbReference type="ARBA" id="ARBA00023136"/>
    </source>
</evidence>
<keyword evidence="4 9" id="KW-0812">Transmembrane</keyword>
<comment type="similarity">
    <text evidence="9">Belongs to the SecE/SEC61-gamma family.</text>
</comment>
<comment type="function">
    <text evidence="9">Essential subunit of the Sec protein translocation channel SecYEG. Clamps together the 2 halves of SecY. May contact the channel plug during translocation.</text>
</comment>
<protein>
    <recommendedName>
        <fullName evidence="9">Protein translocase subunit SecE</fullName>
    </recommendedName>
</protein>
<dbReference type="InterPro" id="IPR038379">
    <property type="entry name" value="SecE_sf"/>
</dbReference>
<keyword evidence="7 9" id="KW-0811">Translocation</keyword>
<evidence type="ECO:0000313" key="11">
    <source>
        <dbReference type="EMBL" id="MBR7825401.1"/>
    </source>
</evidence>
<dbReference type="Proteomes" id="UP000676325">
    <property type="component" value="Unassembled WGS sequence"/>
</dbReference>
<dbReference type="GO" id="GO:0005886">
    <property type="term" value="C:plasma membrane"/>
    <property type="evidence" value="ECO:0007669"/>
    <property type="project" value="UniProtKB-SubCell"/>
</dbReference>
<keyword evidence="5 9" id="KW-0653">Protein transport</keyword>